<reference evidence="1" key="1">
    <citation type="submission" date="2020-05" db="EMBL/GenBank/DDBJ databases">
        <authorList>
            <person name="Chiriac C."/>
            <person name="Salcher M."/>
            <person name="Ghai R."/>
            <person name="Kavagutti S V."/>
        </authorList>
    </citation>
    <scope>NUCLEOTIDE SEQUENCE</scope>
</reference>
<organism evidence="1">
    <name type="scientific">uncultured Caudovirales phage</name>
    <dbReference type="NCBI Taxonomy" id="2100421"/>
    <lineage>
        <taxon>Viruses</taxon>
        <taxon>Duplodnaviria</taxon>
        <taxon>Heunggongvirae</taxon>
        <taxon>Uroviricota</taxon>
        <taxon>Caudoviricetes</taxon>
        <taxon>Peduoviridae</taxon>
        <taxon>Maltschvirus</taxon>
        <taxon>Maltschvirus maltsch</taxon>
    </lineage>
</organism>
<accession>A0A6J5QE86</accession>
<proteinExistence type="predicted"/>
<gene>
    <name evidence="1" type="ORF">UFOVP1043_76</name>
</gene>
<sequence>MATERIQPNPHRRATMSIEPEVKPIPVAIVSYHKPLSNRVFKVLFEGGGHYYVASDYAYDMAKEHNITITYAGEQQ</sequence>
<protein>
    <submittedName>
        <fullName evidence="1">Uncharacterized protein</fullName>
    </submittedName>
</protein>
<evidence type="ECO:0000313" key="1">
    <source>
        <dbReference type="EMBL" id="CAB4180656.1"/>
    </source>
</evidence>
<name>A0A6J5QE86_9CAUD</name>
<dbReference type="EMBL" id="LR797001">
    <property type="protein sequence ID" value="CAB4180656.1"/>
    <property type="molecule type" value="Genomic_DNA"/>
</dbReference>